<keyword evidence="3" id="KW-1185">Reference proteome</keyword>
<gene>
    <name evidence="2" type="primary">PLESTB002281</name>
    <name evidence="2" type="ORF">PLESTB_001488700</name>
</gene>
<accession>A0A9W6BXP9</accession>
<feature type="compositionally biased region" description="Acidic residues" evidence="1">
    <location>
        <begin position="10"/>
        <end position="25"/>
    </location>
</feature>
<comment type="caution">
    <text evidence="2">The sequence shown here is derived from an EMBL/GenBank/DDBJ whole genome shotgun (WGS) entry which is preliminary data.</text>
</comment>
<feature type="region of interest" description="Disordered" evidence="1">
    <location>
        <begin position="1"/>
        <end position="50"/>
    </location>
</feature>
<name>A0A9W6BXP9_9CHLO</name>
<protein>
    <submittedName>
        <fullName evidence="2">Uncharacterized protein</fullName>
    </submittedName>
</protein>
<evidence type="ECO:0000313" key="3">
    <source>
        <dbReference type="Proteomes" id="UP001165080"/>
    </source>
</evidence>
<organism evidence="2 3">
    <name type="scientific">Pleodorina starrii</name>
    <dbReference type="NCBI Taxonomy" id="330485"/>
    <lineage>
        <taxon>Eukaryota</taxon>
        <taxon>Viridiplantae</taxon>
        <taxon>Chlorophyta</taxon>
        <taxon>core chlorophytes</taxon>
        <taxon>Chlorophyceae</taxon>
        <taxon>CS clade</taxon>
        <taxon>Chlamydomonadales</taxon>
        <taxon>Volvocaceae</taxon>
        <taxon>Pleodorina</taxon>
    </lineage>
</organism>
<proteinExistence type="predicted"/>
<dbReference type="Proteomes" id="UP001165080">
    <property type="component" value="Unassembled WGS sequence"/>
</dbReference>
<dbReference type="EMBL" id="BRXU01000028">
    <property type="protein sequence ID" value="GLC59451.1"/>
    <property type="molecule type" value="Genomic_DNA"/>
</dbReference>
<reference evidence="2 3" key="1">
    <citation type="journal article" date="2023" name="Commun. Biol.">
        <title>Reorganization of the ancestral sex-determining regions during the evolution of trioecy in Pleodorina starrii.</title>
        <authorList>
            <person name="Takahashi K."/>
            <person name="Suzuki S."/>
            <person name="Kawai-Toyooka H."/>
            <person name="Yamamoto K."/>
            <person name="Hamaji T."/>
            <person name="Ootsuki R."/>
            <person name="Yamaguchi H."/>
            <person name="Kawachi M."/>
            <person name="Higashiyama T."/>
            <person name="Nozaki H."/>
        </authorList>
    </citation>
    <scope>NUCLEOTIDE SEQUENCE [LARGE SCALE GENOMIC DNA]</scope>
    <source>
        <strain evidence="2 3">NIES-4479</strain>
    </source>
</reference>
<dbReference type="AlphaFoldDB" id="A0A9W6BXP9"/>
<sequence length="113" mass="12846">MQAAARALDREEDDAYAGYEDDEDERPYSQADLDGEDLANDFQGSKKKATREAYDKQFRKFKKYCKDHRKGDPETLLGEDLAKAGGLFLEFIGNAKTPDGVTPKADPQRRLRR</sequence>
<evidence type="ECO:0000256" key="1">
    <source>
        <dbReference type="SAM" id="MobiDB-lite"/>
    </source>
</evidence>
<evidence type="ECO:0000313" key="2">
    <source>
        <dbReference type="EMBL" id="GLC59451.1"/>
    </source>
</evidence>